<proteinExistence type="inferred from homology"/>
<gene>
    <name evidence="6" type="ORF">CANINC_003391</name>
</gene>
<keyword evidence="2 4" id="KW-0547">Nucleotide-binding</keyword>
<name>A0A4T0WYW9_9ASCO</name>
<accession>A0A4T0WYW9</accession>
<dbReference type="Pfam" id="PF00735">
    <property type="entry name" value="Septin"/>
    <property type="match status" value="1"/>
</dbReference>
<sequence length="322" mass="36357">MSSSLISSANKINNLTAEQIRQRKFLKRGLHLSVLVLGQCGTGKSTFINSLCDEDLIPTNRSAPSEFILEEHNARIYEGGTQINLDVTLAPGFGDFIDNEASITKVTEFINRQFENLLNEECRIQRNPKSKDTRVHATLYFIRPTGKGLRELDIESMREIGKRCNLIPIISKSDLLTSDERDSNRTLIMNDIKQNNIQIYDFSACFDDVDESESESIMELVPFAVVSGLERRIIDQVEHKVRTVPHGVIEIDNPEHSDFLLLRTCLLGACLQDLKDTTHSTFYENYRTAKLTKTNILGIVNTSNEDTSKSIISKLSKSEDIV</sequence>
<dbReference type="GO" id="GO:0005938">
    <property type="term" value="C:cell cortex"/>
    <property type="evidence" value="ECO:0007669"/>
    <property type="project" value="UniProtKB-ARBA"/>
</dbReference>
<dbReference type="AlphaFoldDB" id="A0A4T0WYW9"/>
<comment type="subcellular location">
    <subcellularLocation>
        <location evidence="1">Bud neck</location>
    </subcellularLocation>
</comment>
<evidence type="ECO:0000313" key="7">
    <source>
        <dbReference type="Proteomes" id="UP000307173"/>
    </source>
</evidence>
<evidence type="ECO:0000256" key="3">
    <source>
        <dbReference type="ARBA" id="ARBA00023134"/>
    </source>
</evidence>
<dbReference type="PROSITE" id="PS51719">
    <property type="entry name" value="G_SEPTIN"/>
    <property type="match status" value="1"/>
</dbReference>
<dbReference type="GO" id="GO:0005525">
    <property type="term" value="F:GTP binding"/>
    <property type="evidence" value="ECO:0007669"/>
    <property type="project" value="UniProtKB-KW"/>
</dbReference>
<evidence type="ECO:0000259" key="5">
    <source>
        <dbReference type="PROSITE" id="PS51719"/>
    </source>
</evidence>
<dbReference type="PANTHER" id="PTHR18884">
    <property type="entry name" value="SEPTIN"/>
    <property type="match status" value="1"/>
</dbReference>
<dbReference type="InterPro" id="IPR027417">
    <property type="entry name" value="P-loop_NTPase"/>
</dbReference>
<dbReference type="OrthoDB" id="416553at2759"/>
<feature type="domain" description="Septin-type G" evidence="5">
    <location>
        <begin position="28"/>
        <end position="293"/>
    </location>
</feature>
<comment type="similarity">
    <text evidence="4">Belongs to the TRAFAC class TrmE-Era-EngA-EngB-Septin-like GTPase superfamily. Septin GTPase family.</text>
</comment>
<evidence type="ECO:0000313" key="6">
    <source>
        <dbReference type="EMBL" id="TID21907.1"/>
    </source>
</evidence>
<dbReference type="GO" id="GO:0005935">
    <property type="term" value="C:cellular bud neck"/>
    <property type="evidence" value="ECO:0007669"/>
    <property type="project" value="UniProtKB-SubCell"/>
</dbReference>
<dbReference type="Gene3D" id="3.40.50.300">
    <property type="entry name" value="P-loop containing nucleotide triphosphate hydrolases"/>
    <property type="match status" value="1"/>
</dbReference>
<evidence type="ECO:0000256" key="2">
    <source>
        <dbReference type="ARBA" id="ARBA00022741"/>
    </source>
</evidence>
<dbReference type="InterPro" id="IPR016491">
    <property type="entry name" value="Septin"/>
</dbReference>
<evidence type="ECO:0000256" key="4">
    <source>
        <dbReference type="RuleBase" id="RU004560"/>
    </source>
</evidence>
<dbReference type="EMBL" id="SELW01000551">
    <property type="protein sequence ID" value="TID21907.1"/>
    <property type="molecule type" value="Genomic_DNA"/>
</dbReference>
<dbReference type="Proteomes" id="UP000307173">
    <property type="component" value="Unassembled WGS sequence"/>
</dbReference>
<keyword evidence="3 4" id="KW-0342">GTP-binding</keyword>
<evidence type="ECO:0000256" key="1">
    <source>
        <dbReference type="ARBA" id="ARBA00004266"/>
    </source>
</evidence>
<organism evidence="6 7">
    <name type="scientific">Pichia inconspicua</name>
    <dbReference type="NCBI Taxonomy" id="52247"/>
    <lineage>
        <taxon>Eukaryota</taxon>
        <taxon>Fungi</taxon>
        <taxon>Dikarya</taxon>
        <taxon>Ascomycota</taxon>
        <taxon>Saccharomycotina</taxon>
        <taxon>Pichiomycetes</taxon>
        <taxon>Pichiales</taxon>
        <taxon>Pichiaceae</taxon>
        <taxon>Pichia</taxon>
    </lineage>
</organism>
<dbReference type="STRING" id="52247.A0A4T0WYW9"/>
<protein>
    <recommendedName>
        <fullName evidence="5">Septin-type G domain-containing protein</fullName>
    </recommendedName>
</protein>
<dbReference type="CDD" id="cd01850">
    <property type="entry name" value="CDC_Septin"/>
    <property type="match status" value="1"/>
</dbReference>
<dbReference type="GO" id="GO:0032156">
    <property type="term" value="C:septin cytoskeleton"/>
    <property type="evidence" value="ECO:0007669"/>
    <property type="project" value="UniProtKB-ARBA"/>
</dbReference>
<comment type="caution">
    <text evidence="6">The sequence shown here is derived from an EMBL/GenBank/DDBJ whole genome shotgun (WGS) entry which is preliminary data.</text>
</comment>
<keyword evidence="7" id="KW-1185">Reference proteome</keyword>
<dbReference type="PIRSF" id="PIRSF006698">
    <property type="entry name" value="Septin"/>
    <property type="match status" value="1"/>
</dbReference>
<dbReference type="SUPFAM" id="SSF52540">
    <property type="entry name" value="P-loop containing nucleoside triphosphate hydrolases"/>
    <property type="match status" value="1"/>
</dbReference>
<dbReference type="InterPro" id="IPR030379">
    <property type="entry name" value="G_SEPTIN_dom"/>
</dbReference>
<reference evidence="6 7" key="1">
    <citation type="journal article" date="2019" name="Front. Genet.">
        <title>Whole-Genome Sequencing of the Opportunistic Yeast Pathogen Candida inconspicua Uncovers Its Hybrid Origin.</title>
        <authorList>
            <person name="Mixao V."/>
            <person name="Hansen A.P."/>
            <person name="Saus E."/>
            <person name="Boekhout T."/>
            <person name="Lass-Florl C."/>
            <person name="Gabaldon T."/>
        </authorList>
    </citation>
    <scope>NUCLEOTIDE SEQUENCE [LARGE SCALE GENOMIC DNA]</scope>
    <source>
        <strain evidence="6 7">CBS 180</strain>
    </source>
</reference>